<dbReference type="PANTHER" id="PTHR45969">
    <property type="entry name" value="RING ZINC FINGER PROTEIN-RELATED"/>
    <property type="match status" value="1"/>
</dbReference>
<dbReference type="GO" id="GO:0061630">
    <property type="term" value="F:ubiquitin protein ligase activity"/>
    <property type="evidence" value="ECO:0007669"/>
    <property type="project" value="TreeGrafter"/>
</dbReference>
<evidence type="ECO:0000256" key="1">
    <source>
        <dbReference type="ARBA" id="ARBA00022723"/>
    </source>
</evidence>
<dbReference type="EMBL" id="JARKIF010000005">
    <property type="protein sequence ID" value="KAJ7638770.1"/>
    <property type="molecule type" value="Genomic_DNA"/>
</dbReference>
<sequence length="178" mass="19866">MEEPRPMEDPEHPISVFVNSLPILSSNDLDVHDSCPICLLSFDSVLEDDQDGVTKLPCAHIFCRKDILEWIRNLHGNCPTCRNSFLEIHPPNSDDESDGGEYMPSEDDGTDDGFMTSDFDMDLDSDDIWADEMQTSEGDNSMDDQEGEEVAVEVSVSITEDEEDDSEESDGIVAEEPK</sequence>
<comment type="caution">
    <text evidence="7">The sequence shown here is derived from an EMBL/GenBank/DDBJ whole genome shotgun (WGS) entry which is preliminary data.</text>
</comment>
<dbReference type="SUPFAM" id="SSF57850">
    <property type="entry name" value="RING/U-box"/>
    <property type="match status" value="1"/>
</dbReference>
<dbReference type="GO" id="GO:0016567">
    <property type="term" value="P:protein ubiquitination"/>
    <property type="evidence" value="ECO:0007669"/>
    <property type="project" value="TreeGrafter"/>
</dbReference>
<dbReference type="Pfam" id="PF13639">
    <property type="entry name" value="zf-RING_2"/>
    <property type="match status" value="1"/>
</dbReference>
<proteinExistence type="predicted"/>
<feature type="compositionally biased region" description="Acidic residues" evidence="5">
    <location>
        <begin position="93"/>
        <end position="111"/>
    </location>
</feature>
<reference evidence="7" key="1">
    <citation type="submission" date="2023-03" db="EMBL/GenBank/DDBJ databases">
        <title>Massive genome expansion in bonnet fungi (Mycena s.s.) driven by repeated elements and novel gene families across ecological guilds.</title>
        <authorList>
            <consortium name="Lawrence Berkeley National Laboratory"/>
            <person name="Harder C.B."/>
            <person name="Miyauchi S."/>
            <person name="Viragh M."/>
            <person name="Kuo A."/>
            <person name="Thoen E."/>
            <person name="Andreopoulos B."/>
            <person name="Lu D."/>
            <person name="Skrede I."/>
            <person name="Drula E."/>
            <person name="Henrissat B."/>
            <person name="Morin E."/>
            <person name="Kohler A."/>
            <person name="Barry K."/>
            <person name="LaButti K."/>
            <person name="Morin E."/>
            <person name="Salamov A."/>
            <person name="Lipzen A."/>
            <person name="Mereny Z."/>
            <person name="Hegedus B."/>
            <person name="Baldrian P."/>
            <person name="Stursova M."/>
            <person name="Weitz H."/>
            <person name="Taylor A."/>
            <person name="Grigoriev I.V."/>
            <person name="Nagy L.G."/>
            <person name="Martin F."/>
            <person name="Kauserud H."/>
        </authorList>
    </citation>
    <scope>NUCLEOTIDE SEQUENCE</scope>
    <source>
        <strain evidence="7">9284</strain>
    </source>
</reference>
<feature type="domain" description="RING-type" evidence="6">
    <location>
        <begin position="35"/>
        <end position="82"/>
    </location>
</feature>
<feature type="compositionally biased region" description="Acidic residues" evidence="5">
    <location>
        <begin position="159"/>
        <end position="170"/>
    </location>
</feature>
<dbReference type="Proteomes" id="UP001221142">
    <property type="component" value="Unassembled WGS sequence"/>
</dbReference>
<keyword evidence="1" id="KW-0479">Metal-binding</keyword>
<evidence type="ECO:0000313" key="8">
    <source>
        <dbReference type="Proteomes" id="UP001221142"/>
    </source>
</evidence>
<dbReference type="InterPro" id="IPR013083">
    <property type="entry name" value="Znf_RING/FYVE/PHD"/>
</dbReference>
<dbReference type="PANTHER" id="PTHR45969:SF69">
    <property type="entry name" value="FINGER DOMAIN PROTEIN, PUTATIVE (AFU_ORTHOLOGUE AFUA_3G12190)-RELATED"/>
    <property type="match status" value="1"/>
</dbReference>
<organism evidence="7 8">
    <name type="scientific">Roridomyces roridus</name>
    <dbReference type="NCBI Taxonomy" id="1738132"/>
    <lineage>
        <taxon>Eukaryota</taxon>
        <taxon>Fungi</taxon>
        <taxon>Dikarya</taxon>
        <taxon>Basidiomycota</taxon>
        <taxon>Agaricomycotina</taxon>
        <taxon>Agaricomycetes</taxon>
        <taxon>Agaricomycetidae</taxon>
        <taxon>Agaricales</taxon>
        <taxon>Marasmiineae</taxon>
        <taxon>Mycenaceae</taxon>
        <taxon>Roridomyces</taxon>
    </lineage>
</organism>
<feature type="compositionally biased region" description="Acidic residues" evidence="5">
    <location>
        <begin position="140"/>
        <end position="151"/>
    </location>
</feature>
<evidence type="ECO:0000259" key="6">
    <source>
        <dbReference type="PROSITE" id="PS50089"/>
    </source>
</evidence>
<dbReference type="InterPro" id="IPR001841">
    <property type="entry name" value="Znf_RING"/>
</dbReference>
<name>A0AAD7C6E1_9AGAR</name>
<keyword evidence="8" id="KW-1185">Reference proteome</keyword>
<evidence type="ECO:0000256" key="4">
    <source>
        <dbReference type="PROSITE-ProRule" id="PRU00175"/>
    </source>
</evidence>
<evidence type="ECO:0000256" key="2">
    <source>
        <dbReference type="ARBA" id="ARBA00022771"/>
    </source>
</evidence>
<evidence type="ECO:0000256" key="5">
    <source>
        <dbReference type="SAM" id="MobiDB-lite"/>
    </source>
</evidence>
<gene>
    <name evidence="7" type="ORF">FB45DRAFT_411429</name>
</gene>
<evidence type="ECO:0000256" key="3">
    <source>
        <dbReference type="ARBA" id="ARBA00022833"/>
    </source>
</evidence>
<dbReference type="PROSITE" id="PS50089">
    <property type="entry name" value="ZF_RING_2"/>
    <property type="match status" value="1"/>
</dbReference>
<dbReference type="AlphaFoldDB" id="A0AAD7C6E1"/>
<keyword evidence="2 4" id="KW-0863">Zinc-finger</keyword>
<protein>
    <recommendedName>
        <fullName evidence="6">RING-type domain-containing protein</fullName>
    </recommendedName>
</protein>
<feature type="compositionally biased region" description="Acidic residues" evidence="5">
    <location>
        <begin position="119"/>
        <end position="130"/>
    </location>
</feature>
<evidence type="ECO:0000313" key="7">
    <source>
        <dbReference type="EMBL" id="KAJ7638770.1"/>
    </source>
</evidence>
<dbReference type="SMART" id="SM00184">
    <property type="entry name" value="RING"/>
    <property type="match status" value="1"/>
</dbReference>
<feature type="region of interest" description="Disordered" evidence="5">
    <location>
        <begin position="89"/>
        <end position="178"/>
    </location>
</feature>
<dbReference type="Gene3D" id="3.30.40.10">
    <property type="entry name" value="Zinc/RING finger domain, C3HC4 (zinc finger)"/>
    <property type="match status" value="1"/>
</dbReference>
<accession>A0AAD7C6E1</accession>
<keyword evidence="3" id="KW-0862">Zinc</keyword>
<dbReference type="GO" id="GO:0008270">
    <property type="term" value="F:zinc ion binding"/>
    <property type="evidence" value="ECO:0007669"/>
    <property type="project" value="UniProtKB-KW"/>
</dbReference>